<comment type="pathway">
    <text evidence="3">Protein modification; protein ubiquitination.</text>
</comment>
<keyword evidence="7" id="KW-0808">Transferase</keyword>
<evidence type="ECO:0000256" key="5">
    <source>
        <dbReference type="ARBA" id="ARBA00012483"/>
    </source>
</evidence>
<keyword evidence="8" id="KW-0833">Ubl conjugation pathway</keyword>
<dbReference type="AlphaFoldDB" id="A0A0C9QY62"/>
<dbReference type="InterPro" id="IPR019474">
    <property type="entry name" value="Ub_conjug_fac_E4_core"/>
</dbReference>
<evidence type="ECO:0000256" key="9">
    <source>
        <dbReference type="ARBA" id="ARBA00022990"/>
    </source>
</evidence>
<dbReference type="GO" id="GO:0000209">
    <property type="term" value="P:protein polyubiquitination"/>
    <property type="evidence" value="ECO:0007669"/>
    <property type="project" value="TreeGrafter"/>
</dbReference>
<dbReference type="InterPro" id="IPR016024">
    <property type="entry name" value="ARM-type_fold"/>
</dbReference>
<comment type="function">
    <text evidence="10">Ubiquitin-protein ligase that probably functions as an E3 ligase in conjunction with specific E1 and E2 ligases. May also function as an E4 ligase mediating the assembly of polyubiquitin chains on substrates ubiquitinated by another E3 ubiquitin ligase. Mediates 'Lys-48'-linked polyubiquitination of substrates.</text>
</comment>
<keyword evidence="6" id="KW-0963">Cytoplasm</keyword>
<protein>
    <recommendedName>
        <fullName evidence="11">Ubiquitin conjugation factor E4 A</fullName>
        <ecNumber evidence="5">2.3.2.27</ecNumber>
    </recommendedName>
</protein>
<dbReference type="Pfam" id="PF04564">
    <property type="entry name" value="U-box"/>
    <property type="match status" value="1"/>
</dbReference>
<keyword evidence="9" id="KW-0007">Acetylation</keyword>
<sequence length="1019" mass="115512">MCENMNNNPFAGLFSTSTEEDSLSQSQNLESPPNGLDPPPSTSDPSSPLDEHIQSIFGLLLNKRTPKPGLQLISIDAETIEDGLFERLTFPDLDSKLVPPLGTKGVTLDPHWIQREIIYYLFECWKRLQALKSQDNDGTIISDVIHLENVVLRSVGTALEDADIYQEQDIHRQYLELFMYLSEASDSLRLVTTFTENVVTMIVNEENNDEILLGAFGPILNIIHKEAADSNLLVFRQCWFNVLQIFSSFEPLAKLLIRICTPTYSDHGSAFSDTVLGALLSLSCLSKSYGGPYDFFNKPVVQEPGLQKNIWTALDALSENLQKIFYSLLKCSPETRHMTLRWIAQCLKANSARGKIWNTQGSVGGVLTVSDGFMMNLGNVLLKLCEPFCGKYTDPKILKIDPTYCAAEPLNEEDSKVRGVHMEEMSKETCLIPTSENESRPVAETFSFVTECFFLTHRALDLGYRVVLDKFMKTNQDLNRIQQVYTDAQSGGSSEVLDVITQRMEMEMTKYMSLRTSLLDPEMLGLLTKFHAATAHWLMQVNINPISDGHQGSFAPVKSLKITFPLPETVPDTLKCIPEFVVENTVGFVCFLKRLNPNTFEEYGDNFLDPILTEIVGLMESPKRLYNPHLRAHLAEGLEALLPTQQDGNNHLQTRLGTFHRQQLFVKHPHRKEIVGNLLQVFVSIEMTGQSVQFEQKFNYRRPMYIVMDYLWKIEEHRENFMKLAVEAEANMEAVQPPLFLRFINLLMNDAVFLLDEALTNMAQLKTMLSARENGEWAKLPQHERDQQIGYLQHIGTIARFDNILGRETIATLKILTSEIKSIFCHSTMVDRIASMLNYLLLQLVGPNKRNLKVKDQKEYEFNPASLVLNICEIYINLGENENFTLAVSQDGRSYRAYLFKLANSVLVRIGGVGILGDLEMFSKRVGAAAHIKREEEEILNDAPEEFLDPIMSTLMTDPVILPSSKISVDRQTIARHLLSDQTDPFNRSPLTMDLVKSDTDLKNKIQEWIASKKQSRST</sequence>
<evidence type="ECO:0000313" key="14">
    <source>
        <dbReference type="EMBL" id="JAG75389.1"/>
    </source>
</evidence>
<accession>A0A9R1UAS0</accession>
<evidence type="ECO:0000256" key="2">
    <source>
        <dbReference type="ARBA" id="ARBA00004496"/>
    </source>
</evidence>
<keyword evidence="15" id="KW-1185">Reference proteome</keyword>
<dbReference type="UniPathway" id="UPA00143"/>
<evidence type="ECO:0000256" key="1">
    <source>
        <dbReference type="ARBA" id="ARBA00000900"/>
    </source>
</evidence>
<evidence type="ECO:0000256" key="12">
    <source>
        <dbReference type="SAM" id="MobiDB-lite"/>
    </source>
</evidence>
<dbReference type="GO" id="GO:0000151">
    <property type="term" value="C:ubiquitin ligase complex"/>
    <property type="evidence" value="ECO:0007669"/>
    <property type="project" value="InterPro"/>
</dbReference>
<evidence type="ECO:0000256" key="4">
    <source>
        <dbReference type="ARBA" id="ARBA00007434"/>
    </source>
</evidence>
<dbReference type="InterPro" id="IPR045132">
    <property type="entry name" value="UBE4"/>
</dbReference>
<dbReference type="Gene3D" id="3.30.40.10">
    <property type="entry name" value="Zinc/RING finger domain, C3HC4 (zinc finger)"/>
    <property type="match status" value="1"/>
</dbReference>
<gene>
    <name evidence="14" type="primary">UBE4A</name>
    <name evidence="16" type="synonym">Ube4A</name>
    <name evidence="14" type="ORF">g.33900</name>
</gene>
<dbReference type="InterPro" id="IPR013083">
    <property type="entry name" value="Znf_RING/FYVE/PHD"/>
</dbReference>
<dbReference type="SUPFAM" id="SSF57850">
    <property type="entry name" value="RING/U-box"/>
    <property type="match status" value="1"/>
</dbReference>
<dbReference type="CDD" id="cd16657">
    <property type="entry name" value="RING-Ubox_UBE4A"/>
    <property type="match status" value="1"/>
</dbReference>
<evidence type="ECO:0000256" key="10">
    <source>
        <dbReference type="ARBA" id="ARBA00037624"/>
    </source>
</evidence>
<dbReference type="PROSITE" id="PS51698">
    <property type="entry name" value="U_BOX"/>
    <property type="match status" value="1"/>
</dbReference>
<dbReference type="PANTHER" id="PTHR13931:SF16">
    <property type="entry name" value="UBIQUITIN CONJUGATION FACTOR E4 A"/>
    <property type="match status" value="1"/>
</dbReference>
<dbReference type="GeneID" id="105272879"/>
<dbReference type="PANTHER" id="PTHR13931">
    <property type="entry name" value="UBIQUITINATION FACTOR E4"/>
    <property type="match status" value="1"/>
</dbReference>
<evidence type="ECO:0000256" key="3">
    <source>
        <dbReference type="ARBA" id="ARBA00004906"/>
    </source>
</evidence>
<dbReference type="GO" id="GO:0006511">
    <property type="term" value="P:ubiquitin-dependent protein catabolic process"/>
    <property type="evidence" value="ECO:0007669"/>
    <property type="project" value="InterPro"/>
</dbReference>
<dbReference type="RefSeq" id="XP_011313411.1">
    <property type="nucleotide sequence ID" value="XM_011315109.1"/>
</dbReference>
<dbReference type="Pfam" id="PF10408">
    <property type="entry name" value="Ufd2P_core"/>
    <property type="match status" value="1"/>
</dbReference>
<organism evidence="14">
    <name type="scientific">Fopius arisanus</name>
    <dbReference type="NCBI Taxonomy" id="64838"/>
    <lineage>
        <taxon>Eukaryota</taxon>
        <taxon>Metazoa</taxon>
        <taxon>Ecdysozoa</taxon>
        <taxon>Arthropoda</taxon>
        <taxon>Hexapoda</taxon>
        <taxon>Insecta</taxon>
        <taxon>Pterygota</taxon>
        <taxon>Neoptera</taxon>
        <taxon>Endopterygota</taxon>
        <taxon>Hymenoptera</taxon>
        <taxon>Apocrita</taxon>
        <taxon>Ichneumonoidea</taxon>
        <taxon>Braconidae</taxon>
        <taxon>Opiinae</taxon>
        <taxon>Fopius</taxon>
    </lineage>
</organism>
<dbReference type="GO" id="GO:0005737">
    <property type="term" value="C:cytoplasm"/>
    <property type="evidence" value="ECO:0007669"/>
    <property type="project" value="UniProtKB-SubCell"/>
</dbReference>
<dbReference type="KEGG" id="fas:105272879"/>
<evidence type="ECO:0000313" key="15">
    <source>
        <dbReference type="Proteomes" id="UP000694866"/>
    </source>
</evidence>
<dbReference type="SMART" id="SM00504">
    <property type="entry name" value="Ubox"/>
    <property type="match status" value="1"/>
</dbReference>
<dbReference type="GO" id="GO:0005634">
    <property type="term" value="C:nucleus"/>
    <property type="evidence" value="ECO:0007669"/>
    <property type="project" value="TreeGrafter"/>
</dbReference>
<dbReference type="EC" id="2.3.2.27" evidence="5"/>
<name>A0A0C9QY62_9HYME</name>
<dbReference type="EMBL" id="GBYB01005622">
    <property type="protein sequence ID" value="JAG75389.1"/>
    <property type="molecule type" value="Transcribed_RNA"/>
</dbReference>
<evidence type="ECO:0000256" key="11">
    <source>
        <dbReference type="ARBA" id="ARBA00040077"/>
    </source>
</evidence>
<dbReference type="FunFam" id="3.30.40.10:FF:000055">
    <property type="entry name" value="Ubiquitin conjugation factor e4 a"/>
    <property type="match status" value="1"/>
</dbReference>
<comment type="similarity">
    <text evidence="4">Belongs to the ubiquitin conjugation factor E4 family.</text>
</comment>
<evidence type="ECO:0000256" key="8">
    <source>
        <dbReference type="ARBA" id="ARBA00022786"/>
    </source>
</evidence>
<dbReference type="GO" id="GO:0034450">
    <property type="term" value="F:ubiquitin-ubiquitin ligase activity"/>
    <property type="evidence" value="ECO:0007669"/>
    <property type="project" value="InterPro"/>
</dbReference>
<dbReference type="InterPro" id="IPR003613">
    <property type="entry name" value="Ubox_domain"/>
</dbReference>
<feature type="domain" description="U-box" evidence="13">
    <location>
        <begin position="942"/>
        <end position="1016"/>
    </location>
</feature>
<comment type="subcellular location">
    <subcellularLocation>
        <location evidence="2">Cytoplasm</location>
    </subcellularLocation>
</comment>
<evidence type="ECO:0000313" key="16">
    <source>
        <dbReference type="RefSeq" id="XP_011313411.1"/>
    </source>
</evidence>
<evidence type="ECO:0000259" key="13">
    <source>
        <dbReference type="PROSITE" id="PS51698"/>
    </source>
</evidence>
<evidence type="ECO:0000256" key="6">
    <source>
        <dbReference type="ARBA" id="ARBA00022490"/>
    </source>
</evidence>
<evidence type="ECO:0000256" key="7">
    <source>
        <dbReference type="ARBA" id="ARBA00022679"/>
    </source>
</evidence>
<reference evidence="16" key="2">
    <citation type="submission" date="2025-04" db="UniProtKB">
        <authorList>
            <consortium name="RefSeq"/>
        </authorList>
    </citation>
    <scope>IDENTIFICATION</scope>
    <source>
        <strain evidence="16">USDA-PBARC FA_bdor</strain>
        <tissue evidence="16">Whole organism</tissue>
    </source>
</reference>
<proteinExistence type="inferred from homology"/>
<accession>A0A0C9QY62</accession>
<feature type="region of interest" description="Disordered" evidence="12">
    <location>
        <begin position="1"/>
        <end position="48"/>
    </location>
</feature>
<dbReference type="GO" id="GO:0036503">
    <property type="term" value="P:ERAD pathway"/>
    <property type="evidence" value="ECO:0007669"/>
    <property type="project" value="InterPro"/>
</dbReference>
<dbReference type="SUPFAM" id="SSF48371">
    <property type="entry name" value="ARM repeat"/>
    <property type="match status" value="1"/>
</dbReference>
<dbReference type="Proteomes" id="UP000694866">
    <property type="component" value="Unplaced"/>
</dbReference>
<reference evidence="14" key="1">
    <citation type="submission" date="2015-01" db="EMBL/GenBank/DDBJ databases">
        <title>Transcriptome Assembly of Fopius arisanus.</title>
        <authorList>
            <person name="Geib S."/>
        </authorList>
    </citation>
    <scope>NUCLEOTIDE SEQUENCE</scope>
</reference>
<comment type="catalytic activity">
    <reaction evidence="1">
        <text>S-ubiquitinyl-[E2 ubiquitin-conjugating enzyme]-L-cysteine + [acceptor protein]-L-lysine = [E2 ubiquitin-conjugating enzyme]-L-cysteine + N(6)-ubiquitinyl-[acceptor protein]-L-lysine.</text>
        <dbReference type="EC" id="2.3.2.27"/>
    </reaction>
</comment>
<feature type="compositionally biased region" description="Polar residues" evidence="12">
    <location>
        <begin position="1"/>
        <end position="31"/>
    </location>
</feature>
<dbReference type="OrthoDB" id="20295at2759"/>
<dbReference type="CTD" id="9354"/>